<evidence type="ECO:0000256" key="12">
    <source>
        <dbReference type="ARBA" id="ARBA00022801"/>
    </source>
</evidence>
<comment type="pathway">
    <text evidence="3">Amino-acid biosynthesis; L-histidine biosynthesis; L-histidine from 5-phospho-alpha-D-ribose 1-diphosphate: step 3/9.</text>
</comment>
<evidence type="ECO:0000259" key="17">
    <source>
        <dbReference type="Pfam" id="PF01502"/>
    </source>
</evidence>
<comment type="pathway">
    <text evidence="4">Amino-acid biosynthesis; L-histidine biosynthesis; L-histidine from 5-phospho-alpha-D-ribose 1-diphosphate: step 2/9.</text>
</comment>
<dbReference type="CDD" id="cd11546">
    <property type="entry name" value="NTP-PPase_His4"/>
    <property type="match status" value="1"/>
</dbReference>
<protein>
    <recommendedName>
        <fullName evidence="9">Histidine biosynthesis bifunctional protein HisIE</fullName>
        <ecNumber evidence="8">3.5.4.19</ecNumber>
        <ecNumber evidence="7">3.6.1.31</ecNumber>
    </recommendedName>
</protein>
<evidence type="ECO:0000256" key="9">
    <source>
        <dbReference type="ARBA" id="ARBA00017720"/>
    </source>
</evidence>
<evidence type="ECO:0000256" key="11">
    <source>
        <dbReference type="ARBA" id="ARBA00022741"/>
    </source>
</evidence>
<organism evidence="18 19">
    <name type="scientific">Arboricoccus pini</name>
    <dbReference type="NCBI Taxonomy" id="1963835"/>
    <lineage>
        <taxon>Bacteria</taxon>
        <taxon>Pseudomonadati</taxon>
        <taxon>Pseudomonadota</taxon>
        <taxon>Alphaproteobacteria</taxon>
        <taxon>Geminicoccales</taxon>
        <taxon>Geminicoccaceae</taxon>
        <taxon>Arboricoccus</taxon>
    </lineage>
</organism>
<dbReference type="GO" id="GO:0005524">
    <property type="term" value="F:ATP binding"/>
    <property type="evidence" value="ECO:0007669"/>
    <property type="project" value="UniProtKB-KW"/>
</dbReference>
<dbReference type="InterPro" id="IPR006062">
    <property type="entry name" value="His_biosynth"/>
</dbReference>
<dbReference type="NCBIfam" id="TIGR03188">
    <property type="entry name" value="histidine_hisI"/>
    <property type="match status" value="1"/>
</dbReference>
<dbReference type="EC" id="3.6.1.31" evidence="7"/>
<proteinExistence type="inferred from homology"/>
<evidence type="ECO:0000256" key="7">
    <source>
        <dbReference type="ARBA" id="ARBA00012414"/>
    </source>
</evidence>
<comment type="similarity">
    <text evidence="6 16">Belongs to the HisA/HisF family.</text>
</comment>
<evidence type="ECO:0000313" key="19">
    <source>
        <dbReference type="Proteomes" id="UP000197065"/>
    </source>
</evidence>
<dbReference type="AlphaFoldDB" id="A0A212QXH0"/>
<keyword evidence="11" id="KW-0547">Nucleotide-binding</keyword>
<evidence type="ECO:0000256" key="3">
    <source>
        <dbReference type="ARBA" id="ARBA00005169"/>
    </source>
</evidence>
<dbReference type="InterPro" id="IPR002496">
    <property type="entry name" value="PRib_AMP_CycHydrolase_dom"/>
</dbReference>
<evidence type="ECO:0000256" key="10">
    <source>
        <dbReference type="ARBA" id="ARBA00022605"/>
    </source>
</evidence>
<dbReference type="Gene3D" id="3.10.20.810">
    <property type="entry name" value="Phosphoribosyl-AMP cyclohydrolase"/>
    <property type="match status" value="1"/>
</dbReference>
<dbReference type="InterPro" id="IPR021130">
    <property type="entry name" value="PRib-ATP_PPHydrolase-like"/>
</dbReference>
<accession>A0A212QXH0</accession>
<dbReference type="Pfam" id="PF00977">
    <property type="entry name" value="His_biosynth"/>
    <property type="match status" value="1"/>
</dbReference>
<dbReference type="Pfam" id="PF01502">
    <property type="entry name" value="PRA-CH"/>
    <property type="match status" value="1"/>
</dbReference>
<dbReference type="Gene3D" id="1.10.287.1080">
    <property type="entry name" value="MazG-like"/>
    <property type="match status" value="1"/>
</dbReference>
<dbReference type="EC" id="3.5.4.19" evidence="8"/>
<keyword evidence="14 16" id="KW-0368">Histidine biosynthesis</keyword>
<dbReference type="Proteomes" id="UP000197065">
    <property type="component" value="Unassembled WGS sequence"/>
</dbReference>
<keyword evidence="12 18" id="KW-0378">Hydrolase</keyword>
<dbReference type="InterPro" id="IPR038019">
    <property type="entry name" value="PRib_AMP_CycHydrolase_sf"/>
</dbReference>
<dbReference type="OrthoDB" id="9807749at2"/>
<evidence type="ECO:0000256" key="2">
    <source>
        <dbReference type="ARBA" id="ARBA00001460"/>
    </source>
</evidence>
<reference evidence="18 19" key="1">
    <citation type="submission" date="2017-06" db="EMBL/GenBank/DDBJ databases">
        <authorList>
            <person name="Kim H.J."/>
            <person name="Triplett B.A."/>
        </authorList>
    </citation>
    <scope>NUCLEOTIDE SEQUENCE [LARGE SCALE GENOMIC DNA]</scope>
    <source>
        <strain evidence="18 19">B29T1</strain>
    </source>
</reference>
<feature type="domain" description="Phosphoribosyl-AMP cyclohydrolase" evidence="17">
    <location>
        <begin position="246"/>
        <end position="317"/>
    </location>
</feature>
<keyword evidence="18" id="KW-0413">Isomerase</keyword>
<keyword evidence="10 16" id="KW-0028">Amino-acid biosynthesis</keyword>
<dbReference type="PANTHER" id="PTHR42945">
    <property type="entry name" value="HISTIDINE BIOSYNTHESIS BIFUNCTIONAL PROTEIN"/>
    <property type="match status" value="1"/>
</dbReference>
<dbReference type="InterPro" id="IPR013785">
    <property type="entry name" value="Aldolase_TIM"/>
</dbReference>
<dbReference type="GO" id="GO:0004636">
    <property type="term" value="F:phosphoribosyl-ATP diphosphatase activity"/>
    <property type="evidence" value="ECO:0007669"/>
    <property type="project" value="UniProtKB-EC"/>
</dbReference>
<sequence>MIVPSIDLQGGQTVQLVGGDAKAIDAGDPMPIAERFAIAGEIAVIDLDAAMSTGSNAHLIDPLVQRFPCRVGGGIRSLATATSWLDRGAAKIILGTMAKPDLLAKLPKNRVIAALDARDGEVVIEGWKTGTGAALLDRIDELRDLVDGFLVTFVEREGRMGGTDMALAKAVVAAASPARVTIAGGVTTAEEIRELDAIGADAQVGMALYTGRLDLGDAIAAPLVTDRPDGLYPTVVTDERGLALGLVYSSKESIREAVKRKVGVYQSRTRGLWVKGETSGAVQELLRIDLDCDRDSPRFVVRQAGKGFCHLDTRTCWGEEEGLGSLMRTLAARREHAPAGSYTARLFDDPALLAAKTTEEAAELIAAGTRDEVVWEAADVIFFTLTRLAKEGIDLAEVERHLDRRALKVTRRD</sequence>
<dbReference type="InterPro" id="IPR011060">
    <property type="entry name" value="RibuloseP-bd_barrel"/>
</dbReference>
<dbReference type="GO" id="GO:0000105">
    <property type="term" value="P:L-histidine biosynthetic process"/>
    <property type="evidence" value="ECO:0007669"/>
    <property type="project" value="UniProtKB-UniPathway"/>
</dbReference>
<dbReference type="RefSeq" id="WP_088560676.1">
    <property type="nucleotide sequence ID" value="NZ_FYEH01000004.1"/>
</dbReference>
<evidence type="ECO:0000313" key="18">
    <source>
        <dbReference type="EMBL" id="SNB64420.1"/>
    </source>
</evidence>
<comment type="catalytic activity">
    <reaction evidence="2">
        <text>1-(5-phospho-beta-D-ribosyl)-ATP + H2O = 1-(5-phospho-beta-D-ribosyl)-5'-AMP + diphosphate + H(+)</text>
        <dbReference type="Rhea" id="RHEA:22828"/>
        <dbReference type="ChEBI" id="CHEBI:15377"/>
        <dbReference type="ChEBI" id="CHEBI:15378"/>
        <dbReference type="ChEBI" id="CHEBI:33019"/>
        <dbReference type="ChEBI" id="CHEBI:59457"/>
        <dbReference type="ChEBI" id="CHEBI:73183"/>
        <dbReference type="EC" id="3.6.1.31"/>
    </reaction>
</comment>
<gene>
    <name evidence="18" type="ORF">SAMN07250955_10481</name>
</gene>
<dbReference type="UniPathway" id="UPA00031">
    <property type="reaction ID" value="UER00007"/>
</dbReference>
<dbReference type="Gene3D" id="3.20.20.70">
    <property type="entry name" value="Aldolase class I"/>
    <property type="match status" value="1"/>
</dbReference>
<evidence type="ECO:0000256" key="8">
    <source>
        <dbReference type="ARBA" id="ARBA00012721"/>
    </source>
</evidence>
<dbReference type="EMBL" id="FYEH01000004">
    <property type="protein sequence ID" value="SNB64420.1"/>
    <property type="molecule type" value="Genomic_DNA"/>
</dbReference>
<dbReference type="SUPFAM" id="SSF141734">
    <property type="entry name" value="HisI-like"/>
    <property type="match status" value="1"/>
</dbReference>
<keyword evidence="15" id="KW-0511">Multifunctional enzyme</keyword>
<evidence type="ECO:0000256" key="13">
    <source>
        <dbReference type="ARBA" id="ARBA00022840"/>
    </source>
</evidence>
<evidence type="ECO:0000256" key="5">
    <source>
        <dbReference type="ARBA" id="ARBA00009392"/>
    </source>
</evidence>
<dbReference type="Pfam" id="PF01503">
    <property type="entry name" value="PRA-PH"/>
    <property type="match status" value="1"/>
</dbReference>
<dbReference type="GO" id="GO:0016853">
    <property type="term" value="F:isomerase activity"/>
    <property type="evidence" value="ECO:0007669"/>
    <property type="project" value="UniProtKB-KW"/>
</dbReference>
<evidence type="ECO:0000256" key="15">
    <source>
        <dbReference type="ARBA" id="ARBA00023268"/>
    </source>
</evidence>
<dbReference type="FunFam" id="3.10.20.810:FF:000002">
    <property type="entry name" value="Histidine biosynthesis trifunctional protein"/>
    <property type="match status" value="1"/>
</dbReference>
<evidence type="ECO:0000256" key="1">
    <source>
        <dbReference type="ARBA" id="ARBA00000024"/>
    </source>
</evidence>
<comment type="similarity">
    <text evidence="5">Belongs to the PRA-PH family.</text>
</comment>
<evidence type="ECO:0000256" key="14">
    <source>
        <dbReference type="ARBA" id="ARBA00023102"/>
    </source>
</evidence>
<evidence type="ECO:0000256" key="4">
    <source>
        <dbReference type="ARBA" id="ARBA00005204"/>
    </source>
</evidence>
<dbReference type="InterPro" id="IPR008179">
    <property type="entry name" value="HisE"/>
</dbReference>
<dbReference type="SUPFAM" id="SSF51366">
    <property type="entry name" value="Ribulose-phoshate binding barrel"/>
    <property type="match status" value="1"/>
</dbReference>
<comment type="catalytic activity">
    <reaction evidence="1">
        <text>1-(5-phospho-beta-D-ribosyl)-5'-AMP + H2O = 1-(5-phospho-beta-D-ribosyl)-5-[(5-phospho-beta-D-ribosylamino)methylideneamino]imidazole-4-carboxamide</text>
        <dbReference type="Rhea" id="RHEA:20049"/>
        <dbReference type="ChEBI" id="CHEBI:15377"/>
        <dbReference type="ChEBI" id="CHEBI:58435"/>
        <dbReference type="ChEBI" id="CHEBI:59457"/>
        <dbReference type="EC" id="3.5.4.19"/>
    </reaction>
</comment>
<dbReference type="GO" id="GO:0004635">
    <property type="term" value="F:phosphoribosyl-AMP cyclohydrolase activity"/>
    <property type="evidence" value="ECO:0007669"/>
    <property type="project" value="UniProtKB-EC"/>
</dbReference>
<keyword evidence="19" id="KW-1185">Reference proteome</keyword>
<name>A0A212QXH0_9PROT</name>
<dbReference type="SUPFAM" id="SSF101386">
    <property type="entry name" value="all-alpha NTP pyrophosphatases"/>
    <property type="match status" value="1"/>
</dbReference>
<evidence type="ECO:0000256" key="16">
    <source>
        <dbReference type="RuleBase" id="RU003657"/>
    </source>
</evidence>
<evidence type="ECO:0000256" key="6">
    <source>
        <dbReference type="ARBA" id="ARBA00009667"/>
    </source>
</evidence>
<keyword evidence="13" id="KW-0067">ATP-binding</keyword>
<dbReference type="PANTHER" id="PTHR42945:SF1">
    <property type="entry name" value="HISTIDINE BIOSYNTHESIS BIFUNCTIONAL PROTEIN HIS7"/>
    <property type="match status" value="1"/>
</dbReference>